<gene>
    <name evidence="3" type="ORF">ACFOY7_00720</name>
</gene>
<evidence type="ECO:0000259" key="1">
    <source>
        <dbReference type="Pfam" id="PF01408"/>
    </source>
</evidence>
<dbReference type="Proteomes" id="UP001595882">
    <property type="component" value="Unassembled WGS sequence"/>
</dbReference>
<dbReference type="SUPFAM" id="SSF55347">
    <property type="entry name" value="Glyceraldehyde-3-phosphate dehydrogenase-like, C-terminal domain"/>
    <property type="match status" value="1"/>
</dbReference>
<feature type="domain" description="Gfo/Idh/MocA-like oxidoreductase N-terminal" evidence="1">
    <location>
        <begin position="6"/>
        <end position="124"/>
    </location>
</feature>
<evidence type="ECO:0000259" key="2">
    <source>
        <dbReference type="Pfam" id="PF22725"/>
    </source>
</evidence>
<dbReference type="Pfam" id="PF22725">
    <property type="entry name" value="GFO_IDH_MocA_C3"/>
    <property type="match status" value="1"/>
</dbReference>
<dbReference type="InterPro" id="IPR000683">
    <property type="entry name" value="Gfo/Idh/MocA-like_OxRdtase_N"/>
</dbReference>
<name>A0ABV8WTG8_9BACI</name>
<dbReference type="RefSeq" id="WP_390248379.1">
    <property type="nucleotide sequence ID" value="NZ_JBHSDT010000001.1"/>
</dbReference>
<dbReference type="InterPro" id="IPR051450">
    <property type="entry name" value="Gfo/Idh/MocA_Oxidoreductases"/>
</dbReference>
<feature type="domain" description="GFO/IDH/MocA-like oxidoreductase" evidence="2">
    <location>
        <begin position="134"/>
        <end position="253"/>
    </location>
</feature>
<dbReference type="InterPro" id="IPR036291">
    <property type="entry name" value="NAD(P)-bd_dom_sf"/>
</dbReference>
<comment type="caution">
    <text evidence="3">The sequence shown here is derived from an EMBL/GenBank/DDBJ whole genome shotgun (WGS) entry which is preliminary data.</text>
</comment>
<dbReference type="Pfam" id="PF01408">
    <property type="entry name" value="GFO_IDH_MocA"/>
    <property type="match status" value="1"/>
</dbReference>
<organism evidence="3 4">
    <name type="scientific">Gracilibacillus xinjiangensis</name>
    <dbReference type="NCBI Taxonomy" id="1193282"/>
    <lineage>
        <taxon>Bacteria</taxon>
        <taxon>Bacillati</taxon>
        <taxon>Bacillota</taxon>
        <taxon>Bacilli</taxon>
        <taxon>Bacillales</taxon>
        <taxon>Bacillaceae</taxon>
        <taxon>Gracilibacillus</taxon>
    </lineage>
</organism>
<accession>A0ABV8WTG8</accession>
<dbReference type="Gene3D" id="3.30.360.10">
    <property type="entry name" value="Dihydrodipicolinate Reductase, domain 2"/>
    <property type="match status" value="1"/>
</dbReference>
<dbReference type="InterPro" id="IPR055170">
    <property type="entry name" value="GFO_IDH_MocA-like_dom"/>
</dbReference>
<evidence type="ECO:0000313" key="3">
    <source>
        <dbReference type="EMBL" id="MFC4401621.1"/>
    </source>
</evidence>
<reference evidence="4" key="1">
    <citation type="journal article" date="2019" name="Int. J. Syst. Evol. Microbiol.">
        <title>The Global Catalogue of Microorganisms (GCM) 10K type strain sequencing project: providing services to taxonomists for standard genome sequencing and annotation.</title>
        <authorList>
            <consortium name="The Broad Institute Genomics Platform"/>
            <consortium name="The Broad Institute Genome Sequencing Center for Infectious Disease"/>
            <person name="Wu L."/>
            <person name="Ma J."/>
        </authorList>
    </citation>
    <scope>NUCLEOTIDE SEQUENCE [LARGE SCALE GENOMIC DNA]</scope>
    <source>
        <strain evidence="4">CCUG 37865</strain>
    </source>
</reference>
<dbReference type="PANTHER" id="PTHR43377:SF1">
    <property type="entry name" value="BILIVERDIN REDUCTASE A"/>
    <property type="match status" value="1"/>
</dbReference>
<dbReference type="Gene3D" id="3.40.50.720">
    <property type="entry name" value="NAD(P)-binding Rossmann-like Domain"/>
    <property type="match status" value="1"/>
</dbReference>
<dbReference type="SUPFAM" id="SSF51735">
    <property type="entry name" value="NAD(P)-binding Rossmann-fold domains"/>
    <property type="match status" value="1"/>
</dbReference>
<keyword evidence="4" id="KW-1185">Reference proteome</keyword>
<proteinExistence type="predicted"/>
<dbReference type="EMBL" id="JBHSDT010000001">
    <property type="protein sequence ID" value="MFC4401621.1"/>
    <property type="molecule type" value="Genomic_DNA"/>
</dbReference>
<dbReference type="PANTHER" id="PTHR43377">
    <property type="entry name" value="BILIVERDIN REDUCTASE A"/>
    <property type="match status" value="1"/>
</dbReference>
<sequence length="328" mass="37324">MSEKKKVIQVGTGGFGLSWLDILHTHSELEVVAIVDIDSNNQKKAKEILQNSKVQYFSGYNQAFKQVNAAFAVIVTPPQTHKEIAISALENDLHVFMEKPIAHSKEDAITLTEISKNYSKRVMISQNYRYRPEIQAIKNAVCEQLVGPIEYVEWNFRKATKFGGWRDHYEEIVIEDMSIHHFDLMRYLFKKNAKSVYAKSMRPSWSWFKGNPAVSATIMFGDILVNYFASWVTSGPETSWNGDFMLYGEGGVIALINDQPCILKSDGTKEQLPVPEMKDADRVYSISEMILAIDEERMPLTDISDNIHSFQIISASLESIEKKTEIPL</sequence>
<protein>
    <submittedName>
        <fullName evidence="3">Gfo/Idh/MocA family protein</fullName>
    </submittedName>
</protein>
<evidence type="ECO:0000313" key="4">
    <source>
        <dbReference type="Proteomes" id="UP001595882"/>
    </source>
</evidence>